<dbReference type="SUPFAM" id="SSF54060">
    <property type="entry name" value="His-Me finger endonucleases"/>
    <property type="match status" value="1"/>
</dbReference>
<name>A0ABM3M0A3_BICAN</name>
<dbReference type="RefSeq" id="XP_052744758.1">
    <property type="nucleotide sequence ID" value="XM_052888798.1"/>
</dbReference>
<protein>
    <submittedName>
        <fullName evidence="2">Uncharacterized protein LOC128199420</fullName>
    </submittedName>
</protein>
<evidence type="ECO:0000313" key="2">
    <source>
        <dbReference type="RefSeq" id="XP_052744758.1"/>
    </source>
</evidence>
<proteinExistence type="predicted"/>
<organism evidence="1 2">
    <name type="scientific">Bicyclus anynana</name>
    <name type="common">Squinting bush brown butterfly</name>
    <dbReference type="NCBI Taxonomy" id="110368"/>
    <lineage>
        <taxon>Eukaryota</taxon>
        <taxon>Metazoa</taxon>
        <taxon>Ecdysozoa</taxon>
        <taxon>Arthropoda</taxon>
        <taxon>Hexapoda</taxon>
        <taxon>Insecta</taxon>
        <taxon>Pterygota</taxon>
        <taxon>Neoptera</taxon>
        <taxon>Endopterygota</taxon>
        <taxon>Lepidoptera</taxon>
        <taxon>Glossata</taxon>
        <taxon>Ditrysia</taxon>
        <taxon>Papilionoidea</taxon>
        <taxon>Nymphalidae</taxon>
        <taxon>Satyrinae</taxon>
        <taxon>Satyrini</taxon>
        <taxon>Mycalesina</taxon>
        <taxon>Bicyclus</taxon>
    </lineage>
</organism>
<dbReference type="InterPro" id="IPR044925">
    <property type="entry name" value="His-Me_finger_sf"/>
</dbReference>
<accession>A0ABM3M0A3</accession>
<reference evidence="2" key="1">
    <citation type="submission" date="2025-08" db="UniProtKB">
        <authorList>
            <consortium name="RefSeq"/>
        </authorList>
    </citation>
    <scope>IDENTIFICATION</scope>
</reference>
<keyword evidence="1" id="KW-1185">Reference proteome</keyword>
<evidence type="ECO:0000313" key="1">
    <source>
        <dbReference type="Proteomes" id="UP001652582"/>
    </source>
</evidence>
<dbReference type="Proteomes" id="UP001652582">
    <property type="component" value="Chromosome 23"/>
</dbReference>
<sequence>MYATNTNVKSTVPIWTGASSVRNEIPAINLKDKLNRQLQVPQYIWKVVKDQLAIIHVNVPDLTLSTASSYILCEDICNTVHWMVYGHWQDVDKGFIYCCSIKDFEKAFDYDGYGIFE</sequence>
<gene>
    <name evidence="2" type="primary">LOC128199420</name>
</gene>
<dbReference type="GeneID" id="128199420"/>